<dbReference type="RefSeq" id="WP_106244470.1">
    <property type="nucleotide sequence ID" value="NZ_PVZC01000003.1"/>
</dbReference>
<proteinExistence type="predicted"/>
<sequence>MERLAARAPRRIGGYRLIGRLGAGWMGPVFLGRCARGRLAAVRMVRADYAGDIAATAGEVFVVPRSPKGRAGNPARFVERTYRVRATSRFAGTTEKILAAART</sequence>
<gene>
    <name evidence="1" type="ORF">CLV72_103291</name>
</gene>
<evidence type="ECO:0000313" key="1">
    <source>
        <dbReference type="EMBL" id="PRX99686.1"/>
    </source>
</evidence>
<accession>A0A2T0Q775</accession>
<comment type="caution">
    <text evidence="1">The sequence shown here is derived from an EMBL/GenBank/DDBJ whole genome shotgun (WGS) entry which is preliminary data.</text>
</comment>
<protein>
    <submittedName>
        <fullName evidence="1">Uncharacterized protein</fullName>
    </submittedName>
</protein>
<dbReference type="Gene3D" id="3.30.200.20">
    <property type="entry name" value="Phosphorylase Kinase, domain 1"/>
    <property type="match status" value="1"/>
</dbReference>
<name>A0A2T0Q775_9ACTN</name>
<dbReference type="EMBL" id="PVZC01000003">
    <property type="protein sequence ID" value="PRX99686.1"/>
    <property type="molecule type" value="Genomic_DNA"/>
</dbReference>
<dbReference type="OrthoDB" id="9806494at2"/>
<dbReference type="InterPro" id="IPR011009">
    <property type="entry name" value="Kinase-like_dom_sf"/>
</dbReference>
<evidence type="ECO:0000313" key="2">
    <source>
        <dbReference type="Proteomes" id="UP000237846"/>
    </source>
</evidence>
<dbReference type="AlphaFoldDB" id="A0A2T0Q775"/>
<keyword evidence="2" id="KW-1185">Reference proteome</keyword>
<organism evidence="1 2">
    <name type="scientific">Allonocardiopsis opalescens</name>
    <dbReference type="NCBI Taxonomy" id="1144618"/>
    <lineage>
        <taxon>Bacteria</taxon>
        <taxon>Bacillati</taxon>
        <taxon>Actinomycetota</taxon>
        <taxon>Actinomycetes</taxon>
        <taxon>Streptosporangiales</taxon>
        <taxon>Allonocardiopsis</taxon>
    </lineage>
</organism>
<dbReference type="SUPFAM" id="SSF56112">
    <property type="entry name" value="Protein kinase-like (PK-like)"/>
    <property type="match status" value="1"/>
</dbReference>
<dbReference type="Proteomes" id="UP000237846">
    <property type="component" value="Unassembled WGS sequence"/>
</dbReference>
<reference evidence="1 2" key="1">
    <citation type="submission" date="2018-03" db="EMBL/GenBank/DDBJ databases">
        <title>Genomic Encyclopedia of Archaeal and Bacterial Type Strains, Phase II (KMG-II): from individual species to whole genera.</title>
        <authorList>
            <person name="Goeker M."/>
        </authorList>
    </citation>
    <scope>NUCLEOTIDE SEQUENCE [LARGE SCALE GENOMIC DNA]</scope>
    <source>
        <strain evidence="1 2">DSM 45601</strain>
    </source>
</reference>